<evidence type="ECO:0000256" key="9">
    <source>
        <dbReference type="SAM" id="SignalP"/>
    </source>
</evidence>
<feature type="chain" id="PRO_5014566780" evidence="9">
    <location>
        <begin position="20"/>
        <end position="660"/>
    </location>
</feature>
<gene>
    <name evidence="11" type="primary">6039366</name>
    <name evidence="10" type="ORF">CpipJ_CPIJ007293</name>
</gene>
<comment type="subcellular location">
    <subcellularLocation>
        <location evidence="1">Cell membrane</location>
        <topology evidence="1">Multi-pass membrane protein</topology>
    </subcellularLocation>
</comment>
<proteinExistence type="predicted"/>
<evidence type="ECO:0000256" key="3">
    <source>
        <dbReference type="ARBA" id="ARBA00022692"/>
    </source>
</evidence>
<dbReference type="InterPro" id="IPR052192">
    <property type="entry name" value="Insect_Ionotropic_Sensory_Rcpt"/>
</dbReference>
<dbReference type="EnsemblMetazoa" id="CPIJ007293-RA">
    <property type="protein sequence ID" value="CPIJ007293-PA"/>
    <property type="gene ID" value="CPIJ007293"/>
</dbReference>
<organism>
    <name type="scientific">Culex quinquefasciatus</name>
    <name type="common">Southern house mosquito</name>
    <name type="synonym">Culex pungens</name>
    <dbReference type="NCBI Taxonomy" id="7176"/>
    <lineage>
        <taxon>Eukaryota</taxon>
        <taxon>Metazoa</taxon>
        <taxon>Ecdysozoa</taxon>
        <taxon>Arthropoda</taxon>
        <taxon>Hexapoda</taxon>
        <taxon>Insecta</taxon>
        <taxon>Pterygota</taxon>
        <taxon>Neoptera</taxon>
        <taxon>Endopterygota</taxon>
        <taxon>Diptera</taxon>
        <taxon>Nematocera</taxon>
        <taxon>Culicoidea</taxon>
        <taxon>Culicidae</taxon>
        <taxon>Culicinae</taxon>
        <taxon>Culicini</taxon>
        <taxon>Culex</taxon>
        <taxon>Culex</taxon>
    </lineage>
</organism>
<feature type="region of interest" description="Disordered" evidence="8">
    <location>
        <begin position="640"/>
        <end position="660"/>
    </location>
</feature>
<evidence type="ECO:0000256" key="8">
    <source>
        <dbReference type="SAM" id="MobiDB-lite"/>
    </source>
</evidence>
<dbReference type="KEGG" id="cqu:CpipJ_CPIJ007293"/>
<dbReference type="PANTHER" id="PTHR42643">
    <property type="entry name" value="IONOTROPIC RECEPTOR 20A-RELATED"/>
    <property type="match status" value="1"/>
</dbReference>
<dbReference type="InParanoid" id="B0WJU9"/>
<keyword evidence="6" id="KW-0675">Receptor</keyword>
<keyword evidence="9" id="KW-0732">Signal</keyword>
<evidence type="ECO:0000256" key="1">
    <source>
        <dbReference type="ARBA" id="ARBA00004651"/>
    </source>
</evidence>
<evidence type="ECO:0000313" key="10">
    <source>
        <dbReference type="EMBL" id="EDS29466.1"/>
    </source>
</evidence>
<keyword evidence="12" id="KW-1185">Reference proteome</keyword>
<evidence type="ECO:0000256" key="5">
    <source>
        <dbReference type="ARBA" id="ARBA00023136"/>
    </source>
</evidence>
<keyword evidence="3" id="KW-0812">Transmembrane</keyword>
<name>B0WJU9_CULQU</name>
<dbReference type="HOGENOM" id="CLU_415774_0_0_1"/>
<reference evidence="11" key="2">
    <citation type="submission" date="2021-02" db="UniProtKB">
        <authorList>
            <consortium name="EnsemblMetazoa"/>
        </authorList>
    </citation>
    <scope>IDENTIFICATION</scope>
    <source>
        <strain evidence="11">JHB</strain>
    </source>
</reference>
<evidence type="ECO:0000256" key="6">
    <source>
        <dbReference type="ARBA" id="ARBA00023170"/>
    </source>
</evidence>
<reference evidence="10" key="1">
    <citation type="submission" date="2007-03" db="EMBL/GenBank/DDBJ databases">
        <title>Annotation of Culex pipiens quinquefasciatus.</title>
        <authorList>
            <consortium name="The Broad Institute Genome Sequencing Platform"/>
            <person name="Atkinson P.W."/>
            <person name="Hemingway J."/>
            <person name="Christensen B.M."/>
            <person name="Higgs S."/>
            <person name="Kodira C."/>
            <person name="Hannick L."/>
            <person name="Megy K."/>
            <person name="O'Leary S."/>
            <person name="Pearson M."/>
            <person name="Haas B.J."/>
            <person name="Mauceli E."/>
            <person name="Wortman J.R."/>
            <person name="Lee N.H."/>
            <person name="Guigo R."/>
            <person name="Stanke M."/>
            <person name="Alvarado L."/>
            <person name="Amedeo P."/>
            <person name="Antoine C.H."/>
            <person name="Arensburger P."/>
            <person name="Bidwell S.L."/>
            <person name="Crawford M."/>
            <person name="Camaro F."/>
            <person name="Devon K."/>
            <person name="Engels R."/>
            <person name="Hammond M."/>
            <person name="Howarth C."/>
            <person name="Koehrsen M."/>
            <person name="Lawson D."/>
            <person name="Montgomery P."/>
            <person name="Nene V."/>
            <person name="Nusbaum C."/>
            <person name="Puiu D."/>
            <person name="Romero-Severson J."/>
            <person name="Severson D.W."/>
            <person name="Shumway M."/>
            <person name="Sisk P."/>
            <person name="Stolte C."/>
            <person name="Zeng Q."/>
            <person name="Eisenstadt E."/>
            <person name="Fraser-Liggett C."/>
            <person name="Strausberg R."/>
            <person name="Galagan J."/>
            <person name="Birren B."/>
            <person name="Collins F.H."/>
        </authorList>
    </citation>
    <scope>NUCLEOTIDE SEQUENCE [LARGE SCALE GENOMIC DNA]</scope>
    <source>
        <strain evidence="10">JHB</strain>
    </source>
</reference>
<evidence type="ECO:0000313" key="11">
    <source>
        <dbReference type="EnsemblMetazoa" id="CPIJ007293-PA"/>
    </source>
</evidence>
<protein>
    <submittedName>
        <fullName evidence="10 11">Uncharacterized protein</fullName>
    </submittedName>
</protein>
<dbReference type="VEuPathDB" id="VectorBase:CQUJHB011737"/>
<evidence type="ECO:0000256" key="2">
    <source>
        <dbReference type="ARBA" id="ARBA00022475"/>
    </source>
</evidence>
<evidence type="ECO:0000256" key="7">
    <source>
        <dbReference type="ARBA" id="ARBA00023180"/>
    </source>
</evidence>
<feature type="signal peptide" evidence="9">
    <location>
        <begin position="1"/>
        <end position="19"/>
    </location>
</feature>
<accession>B0WJU9</accession>
<dbReference type="PANTHER" id="PTHR42643:SF38">
    <property type="entry name" value="IONOTROPIC RECEPTOR 100A"/>
    <property type="match status" value="1"/>
</dbReference>
<keyword evidence="4" id="KW-1133">Transmembrane helix</keyword>
<keyword evidence="5" id="KW-0472">Membrane</keyword>
<dbReference type="VEuPathDB" id="VectorBase:CPIJ007293"/>
<evidence type="ECO:0000313" key="12">
    <source>
        <dbReference type="Proteomes" id="UP000002320"/>
    </source>
</evidence>
<keyword evidence="7" id="KW-0325">Glycoprotein</keyword>
<dbReference type="AlphaFoldDB" id="B0WJU9"/>
<keyword evidence="2" id="KW-1003">Cell membrane</keyword>
<evidence type="ECO:0000256" key="4">
    <source>
        <dbReference type="ARBA" id="ARBA00022989"/>
    </source>
</evidence>
<dbReference type="EMBL" id="DS231964">
    <property type="protein sequence ID" value="EDS29466.1"/>
    <property type="molecule type" value="Genomic_DNA"/>
</dbReference>
<dbReference type="GO" id="GO:0005886">
    <property type="term" value="C:plasma membrane"/>
    <property type="evidence" value="ECO:0007669"/>
    <property type="project" value="UniProtKB-SubCell"/>
</dbReference>
<dbReference type="Proteomes" id="UP000002320">
    <property type="component" value="Unassembled WGS sequence"/>
</dbReference>
<sequence>MFFLIYFLYFMSFIKFTTTNKILDLVPSHYINVTHLQIFFEGIKTVCFINLPNDVGSDKYVRFFHDRWNIPAYVISHENLENINVLERAPRKHSDSEGYVVFITGEQQFLSFLRLVKKTNPLARCLITYPIATVEQVADLHKLVWRFFHLVNVVIVTPTSGQRKDWSLFNPFTMEYHNLAALHNSRGYLRKMQNFQNLRGYPILATYFEVASIPRNHDINTLERLLETDLQLITTQPVYNCINDDTDGSRVQRIRKRLSINPLSKRQTIESFSKNPVGMLLMEPFSRNLAQTFHDEDGRDLVHVVPESVLVSNLAMKARKDLPFIRRFNELIGQQIETGLVEHEFSKLFHDMELMRFERVKRGKVVRDSSACAEVVTFEELVRYLFTHRLFLMSGFVAFLGELVYHRFGDGLARAANQHLTRFINSCYEMLWTATYFEVASIPRNHDINTLERLLETDLQLITTQPVYNCINDDTDGSRIQRIRKRLSINPLSKRQTIESFSKNPVGMLLMEPFSRNLAQTFHDEDGRDLVHVVPESVLVSNLAMMARKDLPFIRRFNELIGQQIETGLVEHEFSKLIHDMELMRFERVKRGKVVRDSSACAEVVTFEELVRYLFTHRLFLMSGFVAFLAVERRHKERPCRSQSDSEELFDVEQGKTMSP</sequence>